<dbReference type="Proteomes" id="UP000006866">
    <property type="component" value="Chromosome"/>
</dbReference>
<dbReference type="Gene3D" id="2.160.20.10">
    <property type="entry name" value="Single-stranded right-handed beta-helix, Pectin lyase-like"/>
    <property type="match status" value="1"/>
</dbReference>
<dbReference type="Pfam" id="PF05860">
    <property type="entry name" value="TPS"/>
    <property type="match status" value="1"/>
</dbReference>
<dbReference type="InterPro" id="IPR008006">
    <property type="entry name" value="Peptidase_M26_N_dom"/>
</dbReference>
<reference evidence="7" key="1">
    <citation type="submission" date="2010-10" db="EMBL/GenBank/DDBJ databases">
        <title>The complete genome of Halanaerobium praevalens DSM 2228.</title>
        <authorList>
            <consortium name="US DOE Joint Genome Institute (JGI-PGF)"/>
            <person name="Lucas S."/>
            <person name="Copeland A."/>
            <person name="Lapidus A."/>
            <person name="Glavina del Rio T."/>
            <person name="Dalin E."/>
            <person name="Tice H."/>
            <person name="Bruce D."/>
            <person name="Goodwin L."/>
            <person name="Pitluck S."/>
            <person name="Kyrpides N."/>
            <person name="Mavromatis K."/>
            <person name="Ivanova N."/>
            <person name="Ovchinnikova G."/>
            <person name="Chertkov O."/>
            <person name="Detter J.C."/>
            <person name="Han C."/>
            <person name="Larimer F."/>
            <person name="Land M."/>
            <person name="Hauser L."/>
            <person name="Markowitz V."/>
            <person name="Cheng J.-F."/>
            <person name="Hugenholtz P."/>
            <person name="Woyke T."/>
            <person name="Wu D."/>
            <person name="Tindall B."/>
            <person name="Pomrenke H.G."/>
            <person name="Brambilla E."/>
            <person name="Klenk H.-P."/>
            <person name="Eisen J.A."/>
        </authorList>
    </citation>
    <scope>NUCLEOTIDE SEQUENCE [LARGE SCALE GENOMIC DNA]</scope>
    <source>
        <strain evidence="7">ATCC 33744 / DSM 2228 / GSL</strain>
    </source>
</reference>
<dbReference type="Pfam" id="PF05342">
    <property type="entry name" value="Peptidase_M26_N"/>
    <property type="match status" value="1"/>
</dbReference>
<dbReference type="Gene3D" id="2.160.20.110">
    <property type="match status" value="3"/>
</dbReference>
<feature type="chain" id="PRO_5003168565" evidence="4">
    <location>
        <begin position="25"/>
        <end position="1072"/>
    </location>
</feature>
<dbReference type="Pfam" id="PF07581">
    <property type="entry name" value="Glug"/>
    <property type="match status" value="1"/>
</dbReference>
<keyword evidence="7" id="KW-1185">Reference proteome</keyword>
<accession>E3DRC3</accession>
<evidence type="ECO:0000259" key="5">
    <source>
        <dbReference type="SMART" id="SM00912"/>
    </source>
</evidence>
<keyword evidence="3 4" id="KW-0732">Signal</keyword>
<dbReference type="PANTHER" id="PTHR12338:SF8">
    <property type="entry name" value="HEME_HEMOPEXIN-BINDING PROTEIN"/>
    <property type="match status" value="1"/>
</dbReference>
<dbReference type="InterPro" id="IPR008638">
    <property type="entry name" value="FhaB/CdiA-like_TPS"/>
</dbReference>
<dbReference type="InterPro" id="IPR012334">
    <property type="entry name" value="Pectin_lyas_fold"/>
</dbReference>
<dbReference type="SUPFAM" id="SSF51126">
    <property type="entry name" value="Pectin lyase-like"/>
    <property type="match status" value="1"/>
</dbReference>
<keyword evidence="2" id="KW-0964">Secreted</keyword>
<dbReference type="eggNOG" id="COG3210">
    <property type="taxonomic scope" value="Bacteria"/>
</dbReference>
<evidence type="ECO:0000256" key="4">
    <source>
        <dbReference type="SAM" id="SignalP"/>
    </source>
</evidence>
<dbReference type="PATRIC" id="fig|572479.3.peg.1965"/>
<name>E3DRC3_HALPG</name>
<dbReference type="STRING" id="572479.Hprae_1930"/>
<reference evidence="6 7" key="2">
    <citation type="journal article" date="2011" name="Stand. Genomic Sci.">
        <title>Complete genome sequence of the extremely halophilic Halanaerobium praevalens type strain (GSL).</title>
        <authorList>
            <person name="Ivanova N."/>
            <person name="Sikorski J."/>
            <person name="Chertkov O."/>
            <person name="Nolan M."/>
            <person name="Lucas S."/>
            <person name="Hammon N."/>
            <person name="Deshpande S."/>
            <person name="Cheng J.F."/>
            <person name="Tapia R."/>
            <person name="Han C."/>
            <person name="Goodwin L."/>
            <person name="Pitluck S."/>
            <person name="Huntemann M."/>
            <person name="Liolios K."/>
            <person name="Pagani I."/>
            <person name="Mavromatis K."/>
            <person name="Ovchinikova G."/>
            <person name="Pati A."/>
            <person name="Chen A."/>
            <person name="Palaniappan K."/>
            <person name="Land M."/>
            <person name="Hauser L."/>
            <person name="Brambilla E.M."/>
            <person name="Kannan K.P."/>
            <person name="Rohde M."/>
            <person name="Tindall B.J."/>
            <person name="Goker M."/>
            <person name="Detter J.C."/>
            <person name="Woyke T."/>
            <person name="Bristow J."/>
            <person name="Eisen J.A."/>
            <person name="Markowitz V."/>
            <person name="Hugenholtz P."/>
            <person name="Kyrpides N.C."/>
            <person name="Klenk H.P."/>
            <person name="Lapidus A."/>
        </authorList>
    </citation>
    <scope>NUCLEOTIDE SEQUENCE [LARGE SCALE GENOMIC DNA]</scope>
    <source>
        <strain evidence="7">ATCC 33744 / DSM 2228 / GSL</strain>
    </source>
</reference>
<dbReference type="InterPro" id="IPR011050">
    <property type="entry name" value="Pectin_lyase_fold/virulence"/>
</dbReference>
<sequence>MKFYQKILVFLLLLILVFGSTAAAAPTGAKVTTGQAEISYGDQLTEINQSSTKATINWQSFNLNQSETVNFNQPGLNSITLNRILGNEKSVIDGALNANGQVWILNSSGVLFGANARVNTAGLLATTKELSDQDFRDANYSFAGNAQTSVINKGQINISDAGYSALLAKKVVNKGLITANLGEVHLSGGQEFSLNLNANSLVNLRVTKGELDSLVENKRAIKADGGKVYLTVNAVDDLLAGVVNTEGIIEARTIADLKAENSAETKTGYIEIFAHGGETKIDGKLITGKKEGFVETSGRVFNLGENAEIRSGHWLIDPTNINIDADFANTLNSSLNSGNVTINTEGSNADEGNIDINSDLSWSAATKLELEADNDINVNAVVENKNNNDGGIYFKANGDVYFADTGKVIINNIKQLQWIDTARQRENLTPKTSRLVSPEYVVGNYELGSDLDASLTNGSLDWQPIGNNSVGFKGNLDGKNYSINNFKLDSINSDLGLFSSLYNSDIRNLKFKNAEITGENRVGTLAGSASNTHIENVHTDSIVKGWSDVGGLVGSLGTAFRTIKNSSSSGSVDGYANVGGLVGSLNYSKIENSYSDADIGSDSIAPRDFAVRGTYNTGFGGLAGSSYNSQIINSYSKSNLDLAFENNVGGLVGYARESKVEDSYYQGTVIGNHRVGGLVGYLGLDSNYNLKASALAPENVEKALISNSWSQGTIKANYLVGGLAGETNGVEISNSYSKMSFKEPERIISFKTDLRIRLENTIIGGLIGGSMNSIIKNSYAASDFELPNSEIIGGLVGYGIDSKIENSYFKGQIRGSRFIGGLAGRMEKRLQPPGTIENSYAQAKIIADDYAAGLVGILRNEKILNSYAAVEMISQGENIGGLFLTEPDRTLAARLSIPELPENEIVASFYDKNLNPDALGETEYGKTTKELKDFATFKEAGWEIKKKFGNKNDYPELIFNENSARWIIEVAREIDGSEFIKDIYTVVLVVNDDFINNLNEDPVLAIGTEQVYLSELSRGGNDEGSTNNSEAANPNNNLIRVRVDKDSLIELINGGISLPEGVEQVFYLAEED</sequence>
<comment type="subcellular location">
    <subcellularLocation>
        <location evidence="1">Secreted</location>
    </subcellularLocation>
</comment>
<dbReference type="GO" id="GO:0016020">
    <property type="term" value="C:membrane"/>
    <property type="evidence" value="ECO:0007669"/>
    <property type="project" value="InterPro"/>
</dbReference>
<feature type="signal peptide" evidence="4">
    <location>
        <begin position="1"/>
        <end position="24"/>
    </location>
</feature>
<dbReference type="GO" id="GO:0005576">
    <property type="term" value="C:extracellular region"/>
    <property type="evidence" value="ECO:0007669"/>
    <property type="project" value="UniProtKB-SubCell"/>
</dbReference>
<dbReference type="PANTHER" id="PTHR12338">
    <property type="entry name" value="AUTOTRANSPORTER"/>
    <property type="match status" value="1"/>
</dbReference>
<proteinExistence type="predicted"/>
<evidence type="ECO:0000256" key="3">
    <source>
        <dbReference type="ARBA" id="ARBA00022729"/>
    </source>
</evidence>
<dbReference type="InterPro" id="IPR050909">
    <property type="entry name" value="Bact_Autotransporter_VF"/>
</dbReference>
<dbReference type="NCBIfam" id="TIGR01901">
    <property type="entry name" value="adhes_NPXG"/>
    <property type="match status" value="1"/>
</dbReference>
<evidence type="ECO:0000256" key="1">
    <source>
        <dbReference type="ARBA" id="ARBA00004613"/>
    </source>
</evidence>
<evidence type="ECO:0000256" key="2">
    <source>
        <dbReference type="ARBA" id="ARBA00022525"/>
    </source>
</evidence>
<dbReference type="OrthoDB" id="1744393at2"/>
<feature type="domain" description="Filamentous haemagglutinin FhaB/tRNA nuclease CdiA-like TPS" evidence="5">
    <location>
        <begin position="22"/>
        <end position="134"/>
    </location>
</feature>
<dbReference type="InterPro" id="IPR011493">
    <property type="entry name" value="GLUG"/>
</dbReference>
<organism evidence="6 7">
    <name type="scientific">Halanaerobium praevalens (strain ATCC 33744 / DSM 2228 / GSL)</name>
    <dbReference type="NCBI Taxonomy" id="572479"/>
    <lineage>
        <taxon>Bacteria</taxon>
        <taxon>Bacillati</taxon>
        <taxon>Bacillota</taxon>
        <taxon>Clostridia</taxon>
        <taxon>Halanaerobiales</taxon>
        <taxon>Halanaerobiaceae</taxon>
        <taxon>Halanaerobium</taxon>
    </lineage>
</organism>
<gene>
    <name evidence="6" type="ordered locus">Hprae_1930</name>
</gene>
<evidence type="ECO:0000313" key="6">
    <source>
        <dbReference type="EMBL" id="ADO78055.1"/>
    </source>
</evidence>
<dbReference type="EMBL" id="CP002175">
    <property type="protein sequence ID" value="ADO78055.1"/>
    <property type="molecule type" value="Genomic_DNA"/>
</dbReference>
<protein>
    <submittedName>
        <fullName evidence="6">Filamentous hemagglutinin family outer membrane protein</fullName>
    </submittedName>
</protein>
<dbReference type="GO" id="GO:0008270">
    <property type="term" value="F:zinc ion binding"/>
    <property type="evidence" value="ECO:0007669"/>
    <property type="project" value="InterPro"/>
</dbReference>
<dbReference type="HOGENOM" id="CLU_004995_1_0_9"/>
<evidence type="ECO:0000313" key="7">
    <source>
        <dbReference type="Proteomes" id="UP000006866"/>
    </source>
</evidence>
<dbReference type="KEGG" id="hpk:Hprae_1930"/>
<dbReference type="GO" id="GO:0004222">
    <property type="term" value="F:metalloendopeptidase activity"/>
    <property type="evidence" value="ECO:0007669"/>
    <property type="project" value="InterPro"/>
</dbReference>
<dbReference type="RefSeq" id="WP_014554072.1">
    <property type="nucleotide sequence ID" value="NC_017455.1"/>
</dbReference>
<dbReference type="SMART" id="SM00912">
    <property type="entry name" value="Haemagg_act"/>
    <property type="match status" value="1"/>
</dbReference>
<dbReference type="AlphaFoldDB" id="E3DRC3"/>